<dbReference type="InterPro" id="IPR033131">
    <property type="entry name" value="Pectinesterase_Asp_AS"/>
</dbReference>
<dbReference type="GO" id="GO:0030599">
    <property type="term" value="F:pectinesterase activity"/>
    <property type="evidence" value="ECO:0007669"/>
    <property type="project" value="UniProtKB-EC"/>
</dbReference>
<evidence type="ECO:0000256" key="13">
    <source>
        <dbReference type="SAM" id="MobiDB-lite"/>
    </source>
</evidence>
<dbReference type="PANTHER" id="PTHR31707">
    <property type="entry name" value="PECTINESTERASE"/>
    <property type="match status" value="1"/>
</dbReference>
<dbReference type="InterPro" id="IPR006501">
    <property type="entry name" value="Pectinesterase_inhib_dom"/>
</dbReference>
<feature type="active site" evidence="12">
    <location>
        <position position="392"/>
    </location>
</feature>
<comment type="catalytic activity">
    <reaction evidence="10">
        <text>[(1-&gt;4)-alpha-D-galacturonosyl methyl ester](n) + n H2O = [(1-&gt;4)-alpha-D-galacturonosyl](n) + n methanol + n H(+)</text>
        <dbReference type="Rhea" id="RHEA:22380"/>
        <dbReference type="Rhea" id="RHEA-COMP:14570"/>
        <dbReference type="Rhea" id="RHEA-COMP:14573"/>
        <dbReference type="ChEBI" id="CHEBI:15377"/>
        <dbReference type="ChEBI" id="CHEBI:15378"/>
        <dbReference type="ChEBI" id="CHEBI:17790"/>
        <dbReference type="ChEBI" id="CHEBI:140522"/>
        <dbReference type="ChEBI" id="CHEBI:140523"/>
        <dbReference type="EC" id="3.1.1.11"/>
    </reaction>
</comment>
<dbReference type="SUPFAM" id="SSF101148">
    <property type="entry name" value="Plant invertase/pectin methylesterase inhibitor"/>
    <property type="match status" value="1"/>
</dbReference>
<evidence type="ECO:0000256" key="3">
    <source>
        <dbReference type="ARBA" id="ARBA00007786"/>
    </source>
</evidence>
<keyword evidence="5" id="KW-0378">Hydrolase</keyword>
<comment type="function">
    <text evidence="11">Acts in the modification of cell walls via demethylesterification of cell wall pectin.</text>
</comment>
<dbReference type="InterPro" id="IPR012334">
    <property type="entry name" value="Pectin_lyas_fold"/>
</dbReference>
<keyword evidence="8" id="KW-0325">Glycoprotein</keyword>
<dbReference type="Gene3D" id="2.160.20.10">
    <property type="entry name" value="Single-stranded right-handed beta-helix, Pectin lyase-like"/>
    <property type="match status" value="1"/>
</dbReference>
<comment type="pathway">
    <text evidence="1">Glycan metabolism; pectin degradation; 2-dehydro-3-deoxy-D-gluconate from pectin: step 1/5.</text>
</comment>
<dbReference type="SUPFAM" id="SSF51126">
    <property type="entry name" value="Pectin lyase-like"/>
    <property type="match status" value="1"/>
</dbReference>
<evidence type="ECO:0000256" key="5">
    <source>
        <dbReference type="ARBA" id="ARBA00022801"/>
    </source>
</evidence>
<dbReference type="AlphaFoldDB" id="A0A164VKU5"/>
<comment type="similarity">
    <text evidence="2">In the N-terminal section; belongs to the PMEI family.</text>
</comment>
<name>A0A164VKU5_DAUCS</name>
<dbReference type="Gene3D" id="1.20.140.40">
    <property type="entry name" value="Invertase/pectin methylesterase inhibitor family protein"/>
    <property type="match status" value="1"/>
</dbReference>
<evidence type="ECO:0000256" key="2">
    <source>
        <dbReference type="ARBA" id="ARBA00006027"/>
    </source>
</evidence>
<dbReference type="NCBIfam" id="TIGR01614">
    <property type="entry name" value="PME_inhib"/>
    <property type="match status" value="1"/>
</dbReference>
<feature type="compositionally biased region" description="Pro residues" evidence="13">
    <location>
        <begin position="594"/>
        <end position="607"/>
    </location>
</feature>
<feature type="compositionally biased region" description="Low complexity" evidence="13">
    <location>
        <begin position="608"/>
        <end position="646"/>
    </location>
</feature>
<dbReference type="GO" id="GO:0042545">
    <property type="term" value="P:cell wall modification"/>
    <property type="evidence" value="ECO:0007669"/>
    <property type="project" value="InterPro"/>
</dbReference>
<gene>
    <name evidence="15" type="ORF">DCAR_022137</name>
</gene>
<dbReference type="PROSITE" id="PS00503">
    <property type="entry name" value="PECTINESTERASE_2"/>
    <property type="match status" value="1"/>
</dbReference>
<evidence type="ECO:0000256" key="9">
    <source>
        <dbReference type="ARBA" id="ARBA00023316"/>
    </source>
</evidence>
<dbReference type="Pfam" id="PF01095">
    <property type="entry name" value="Pectinesterase"/>
    <property type="match status" value="1"/>
</dbReference>
<feature type="region of interest" description="Disordered" evidence="13">
    <location>
        <begin position="552"/>
        <end position="812"/>
    </location>
</feature>
<accession>A0A164VKU5</accession>
<organism evidence="15">
    <name type="scientific">Daucus carota subsp. sativus</name>
    <name type="common">Carrot</name>
    <dbReference type="NCBI Taxonomy" id="79200"/>
    <lineage>
        <taxon>Eukaryota</taxon>
        <taxon>Viridiplantae</taxon>
        <taxon>Streptophyta</taxon>
        <taxon>Embryophyta</taxon>
        <taxon>Tracheophyta</taxon>
        <taxon>Spermatophyta</taxon>
        <taxon>Magnoliopsida</taxon>
        <taxon>eudicotyledons</taxon>
        <taxon>Gunneridae</taxon>
        <taxon>Pentapetalae</taxon>
        <taxon>asterids</taxon>
        <taxon>campanulids</taxon>
        <taxon>Apiales</taxon>
        <taxon>Apiaceae</taxon>
        <taxon>Apioideae</taxon>
        <taxon>Scandiceae</taxon>
        <taxon>Daucinae</taxon>
        <taxon>Daucus</taxon>
        <taxon>Daucus sect. Daucus</taxon>
    </lineage>
</organism>
<dbReference type="Pfam" id="PF04043">
    <property type="entry name" value="PMEI"/>
    <property type="match status" value="1"/>
</dbReference>
<feature type="domain" description="Pectinesterase inhibitor" evidence="14">
    <location>
        <begin position="42"/>
        <end position="195"/>
    </location>
</feature>
<dbReference type="FunFam" id="1.20.140.40:FF:000001">
    <property type="entry name" value="Pectinesterase"/>
    <property type="match status" value="1"/>
</dbReference>
<evidence type="ECO:0000313" key="15">
    <source>
        <dbReference type="EMBL" id="KZM90498.1"/>
    </source>
</evidence>
<dbReference type="EC" id="3.1.1.11" evidence="4"/>
<dbReference type="Gramene" id="KZM90498">
    <property type="protein sequence ID" value="KZM90498"/>
    <property type="gene ID" value="DCAR_022137"/>
</dbReference>
<evidence type="ECO:0000259" key="14">
    <source>
        <dbReference type="SMART" id="SM00856"/>
    </source>
</evidence>
<comment type="caution">
    <text evidence="15">The sequence shown here is derived from an EMBL/GenBank/DDBJ whole genome shotgun (WGS) entry which is preliminary data.</text>
</comment>
<evidence type="ECO:0000256" key="4">
    <source>
        <dbReference type="ARBA" id="ARBA00013229"/>
    </source>
</evidence>
<dbReference type="UniPathway" id="UPA00545">
    <property type="reaction ID" value="UER00823"/>
</dbReference>
<keyword evidence="7" id="KW-1015">Disulfide bond</keyword>
<keyword evidence="9" id="KW-0961">Cell wall biogenesis/degradation</keyword>
<evidence type="ECO:0000256" key="11">
    <source>
        <dbReference type="ARBA" id="ARBA00057335"/>
    </source>
</evidence>
<reference evidence="15" key="1">
    <citation type="journal article" date="2016" name="Nat. Genet.">
        <title>A high-quality carrot genome assembly provides new insights into carotenoid accumulation and asterid genome evolution.</title>
        <authorList>
            <person name="Iorizzo M."/>
            <person name="Ellison S."/>
            <person name="Senalik D."/>
            <person name="Zeng P."/>
            <person name="Satapoomin P."/>
            <person name="Huang J."/>
            <person name="Bowman M."/>
            <person name="Iovene M."/>
            <person name="Sanseverino W."/>
            <person name="Cavagnaro P."/>
            <person name="Yildiz M."/>
            <person name="Macko-Podgorni A."/>
            <person name="Moranska E."/>
            <person name="Grzebelus E."/>
            <person name="Grzebelus D."/>
            <person name="Ashrafi H."/>
            <person name="Zheng Z."/>
            <person name="Cheng S."/>
            <person name="Spooner D."/>
            <person name="Van Deynze A."/>
            <person name="Simon P."/>
        </authorList>
    </citation>
    <scope>NUCLEOTIDE SEQUENCE [LARGE SCALE GENOMIC DNA]</scope>
    <source>
        <tissue evidence="15">Leaf</tissue>
    </source>
</reference>
<evidence type="ECO:0000256" key="7">
    <source>
        <dbReference type="ARBA" id="ARBA00023157"/>
    </source>
</evidence>
<dbReference type="GO" id="GO:0004857">
    <property type="term" value="F:enzyme inhibitor activity"/>
    <property type="evidence" value="ECO:0007669"/>
    <property type="project" value="InterPro"/>
</dbReference>
<evidence type="ECO:0000256" key="8">
    <source>
        <dbReference type="ARBA" id="ARBA00023180"/>
    </source>
</evidence>
<dbReference type="InterPro" id="IPR000070">
    <property type="entry name" value="Pectinesterase_cat"/>
</dbReference>
<proteinExistence type="inferred from homology"/>
<evidence type="ECO:0000256" key="10">
    <source>
        <dbReference type="ARBA" id="ARBA00047928"/>
    </source>
</evidence>
<protein>
    <recommendedName>
        <fullName evidence="4">pectinesterase</fullName>
        <ecNumber evidence="4">3.1.1.11</ecNumber>
    </recommendedName>
</protein>
<sequence>MDEGKKRILVLSVSSLLLVAIVVGVVVCVVNTKEEKTTEVSTSTKAIKTLCESVDYQDTCVEGLSSKEYNQTDDPKELVKIGFAVAMKQVKSALNKSSTLQELEQDPRSKEALKTCSELADSSVRDLERSFEKFSDLDIAELNAILADLKVWISGAMTSEQTCLDGFQNTTGEAGDKMKEALKVGMQMTTNALAMVSEIATAFEQINNNQQAATQRRLLSFSDWFDPAIRLLIQDPPKKFEANVDVAQDGSGKYKTINEALKEIPKSGNKTFVIHIKEGVYEEKVEIFRNMTNVLMIGDGPNKTRITGKLNVIDGTPTYKSATVAIGGDNFIAKDIGFENSAGSEKEQAVALRVSADKTIFYNCWMDGYQDTLYTHTYRQFYRDCSISGTIDFVFGDAAAVFQNCTFLVRKPLENQRNIVTAQGRKNVRQPTGLVLQNCTITADSSLQADKSKFETFLARPWKEYSRTVIMESFIDDVIKPEGYLPWNETFALETLFYTEYNNRGPSSSKDKRVKWPGIKELTTERIKRFTAASFIEGDTWIARTKVPYASGLIQPPPQDEPAASPISPEEDVDFNRTESKTQSELLAVLKTPPSSPQSSGPPPPPSSSSGSPSPSPSSGPGSSPAAAPAFDDSPGPGPSNSGPVSAPELDPFDFGTVFDSQPSPPPPASSNSSSASKGGSPSPSPASSSASNATHGSASSPSSSSTSNATHGSASSPGSSPTSNNTHGSASSPGSSPASNTTHGSASSPGSSLASNTTHGSASSPGSSPASNATHGPAASSPSSSTHDSTSSHASGPSSASTHAPASSPGSDYISVVRMAILPGIVIMRAVRIRDVLLR</sequence>
<evidence type="ECO:0000256" key="12">
    <source>
        <dbReference type="PROSITE-ProRule" id="PRU10040"/>
    </source>
</evidence>
<dbReference type="FunFam" id="2.160.20.10:FF:000001">
    <property type="entry name" value="Pectinesterase"/>
    <property type="match status" value="1"/>
</dbReference>
<keyword evidence="6" id="KW-0063">Aspartyl esterase</keyword>
<dbReference type="InterPro" id="IPR035513">
    <property type="entry name" value="Invertase/methylesterase_inhib"/>
</dbReference>
<evidence type="ECO:0000256" key="1">
    <source>
        <dbReference type="ARBA" id="ARBA00005184"/>
    </source>
</evidence>
<dbReference type="SMART" id="SM00856">
    <property type="entry name" value="PMEI"/>
    <property type="match status" value="1"/>
</dbReference>
<dbReference type="GO" id="GO:0045490">
    <property type="term" value="P:pectin catabolic process"/>
    <property type="evidence" value="ECO:0007669"/>
    <property type="project" value="UniProtKB-UniPathway"/>
</dbReference>
<dbReference type="CDD" id="cd15798">
    <property type="entry name" value="PMEI-like_3"/>
    <property type="match status" value="1"/>
</dbReference>
<feature type="compositionally biased region" description="Low complexity" evidence="13">
    <location>
        <begin position="670"/>
        <end position="812"/>
    </location>
</feature>
<dbReference type="STRING" id="79200.A0A164VKU5"/>
<comment type="similarity">
    <text evidence="3">In the C-terminal section; belongs to the pectinesterase family.</text>
</comment>
<dbReference type="InterPro" id="IPR011050">
    <property type="entry name" value="Pectin_lyase_fold/virulence"/>
</dbReference>
<evidence type="ECO:0000256" key="6">
    <source>
        <dbReference type="ARBA" id="ARBA00023085"/>
    </source>
</evidence>
<dbReference type="EMBL" id="LNRQ01000006">
    <property type="protein sequence ID" value="KZM90498.1"/>
    <property type="molecule type" value="Genomic_DNA"/>
</dbReference>
<dbReference type="OMA" id="PEGWAIW"/>